<keyword evidence="2" id="KW-1185">Reference proteome</keyword>
<dbReference type="AlphaFoldDB" id="A0A239BPQ7"/>
<evidence type="ECO:0000313" key="2">
    <source>
        <dbReference type="Proteomes" id="UP000198407"/>
    </source>
</evidence>
<protein>
    <submittedName>
        <fullName evidence="1">Uncharacterized protein</fullName>
    </submittedName>
</protein>
<reference evidence="2" key="1">
    <citation type="submission" date="2017-06" db="EMBL/GenBank/DDBJ databases">
        <authorList>
            <person name="Varghese N."/>
            <person name="Submissions S."/>
        </authorList>
    </citation>
    <scope>NUCLEOTIDE SEQUENCE [LARGE SCALE GENOMIC DNA]</scope>
    <source>
        <strain evidence="2">DSM 22348</strain>
    </source>
</reference>
<dbReference type="EMBL" id="FZOL01000003">
    <property type="protein sequence ID" value="SNS09642.1"/>
    <property type="molecule type" value="Genomic_DNA"/>
</dbReference>
<dbReference type="RefSeq" id="WP_042124970.1">
    <property type="nucleotide sequence ID" value="NZ_FZOL01000003.1"/>
</dbReference>
<evidence type="ECO:0000313" key="1">
    <source>
        <dbReference type="EMBL" id="SNS09642.1"/>
    </source>
</evidence>
<gene>
    <name evidence="1" type="ORF">SAMN05444352_103107</name>
</gene>
<name>A0A239BPQ7_9PSED</name>
<dbReference type="OrthoDB" id="6997287at2"/>
<proteinExistence type="predicted"/>
<dbReference type="Proteomes" id="UP000198407">
    <property type="component" value="Unassembled WGS sequence"/>
</dbReference>
<organism evidence="1 2">
    <name type="scientific">Pseudomonas japonica</name>
    <dbReference type="NCBI Taxonomy" id="256466"/>
    <lineage>
        <taxon>Bacteria</taxon>
        <taxon>Pseudomonadati</taxon>
        <taxon>Pseudomonadota</taxon>
        <taxon>Gammaproteobacteria</taxon>
        <taxon>Pseudomonadales</taxon>
        <taxon>Pseudomonadaceae</taxon>
        <taxon>Pseudomonas</taxon>
    </lineage>
</organism>
<accession>A0A239BPQ7</accession>
<dbReference type="STRING" id="1215104.GCA_000730585_02768"/>
<sequence>MSKRKPHNFRARIERACRALLSSNHVAVVNIDPSGKQGLVNWRNCKNVSSRRIVDAMCEIPHRWTIYIAGLCIGQDGEEYTKSLEFSPEGVHLAEKLTDLIQHFYKQVSDECNPNHRIGMAWLAIPSIVTVDEAQAAAVFEAVGAWHQEKAAA</sequence>